<dbReference type="PROSITE" id="PS00716">
    <property type="entry name" value="SIGMA70_2"/>
    <property type="match status" value="1"/>
</dbReference>
<feature type="compositionally biased region" description="Low complexity" evidence="6">
    <location>
        <begin position="48"/>
        <end position="66"/>
    </location>
</feature>
<dbReference type="AlphaFoldDB" id="A0A927PLF9"/>
<sequence length="556" mass="59533">MASTETTSSADPASGSGTAPASAPKRTAARKAPAKKAPAKAAKRSVAKKAAPGAAADAATIAADAPVRPAEDPAQPAATGTASEVGATEPAAPVKRAGRAPAARKAPARKATTAAASEPAATDAGEAPEDGVAAAAPARKTAARKSPAKKAAAKRAPAKKAAAKAAPATAEAAPGATTVGDEDALEAEPTDDMISEPDLAHVEEPAAPKRRATKRTAEKEEKPTETDSDFVWDEEESEALRQARKDAELTASADSVRAYLKQIGKVALLNAEEEVELAKRIEAGLFAAEKLRRSAEAGERVSPQARQNLSWVLRDGNRAKNHLLEANLRLVVSLAKRYTGRGMAFLDLIQEGNLGLIRAVEKFDYTKGYKFSTYATWWIRQAITRAMADQARTIRIPVHMVEVINKLGRIQRELLQDLGREPTPEELAREMDISPEKVLEIQQYAREPISLDQTIGDEGDSQLGDFIEDSEAVVAVDAVSFTLLQDQLQSVLETLSEREAGVVRLRFGLTDGQPRTLDEIGQVYGVTRERIRQIESKTMSKLRHPSRSQVLRDYLD</sequence>
<dbReference type="InterPro" id="IPR014284">
    <property type="entry name" value="RNA_pol_sigma-70_dom"/>
</dbReference>
<organism evidence="9 10">
    <name type="scientific">Lolliginicoccus lacisalsi</name>
    <dbReference type="NCBI Taxonomy" id="2742202"/>
    <lineage>
        <taxon>Bacteria</taxon>
        <taxon>Bacillati</taxon>
        <taxon>Actinomycetota</taxon>
        <taxon>Actinomycetes</taxon>
        <taxon>Mycobacteriales</taxon>
        <taxon>Hoyosellaceae</taxon>
        <taxon>Lolliginicoccus</taxon>
    </lineage>
</organism>
<feature type="compositionally biased region" description="Acidic residues" evidence="6">
    <location>
        <begin position="226"/>
        <end position="237"/>
    </location>
</feature>
<comment type="similarity">
    <text evidence="5">Belongs to the sigma-70 factor family. RpoD/SigA subfamily.</text>
</comment>
<feature type="domain" description="RNA polymerase sigma-70" evidence="7">
    <location>
        <begin position="347"/>
        <end position="360"/>
    </location>
</feature>
<dbReference type="NCBIfam" id="TIGR02393">
    <property type="entry name" value="RpoD_Cterm"/>
    <property type="match status" value="1"/>
</dbReference>
<keyword evidence="3 5" id="KW-0238">DNA-binding</keyword>
<dbReference type="Gene3D" id="1.20.120.1810">
    <property type="match status" value="1"/>
</dbReference>
<dbReference type="Pfam" id="PF04545">
    <property type="entry name" value="Sigma70_r4"/>
    <property type="match status" value="1"/>
</dbReference>
<gene>
    <name evidence="5" type="primary">sigA</name>
    <name evidence="9" type="ORF">HT102_02565</name>
</gene>
<feature type="compositionally biased region" description="Acidic residues" evidence="6">
    <location>
        <begin position="180"/>
        <end position="195"/>
    </location>
</feature>
<dbReference type="HAMAP" id="MF_00963">
    <property type="entry name" value="Sigma70_RpoD_SigA"/>
    <property type="match status" value="1"/>
</dbReference>
<comment type="function">
    <text evidence="5">Sigma factors are initiation factors that promote the attachment of RNA polymerase to specific initiation sites and are then released. This sigma factor is the primary sigma factor during exponential growth.</text>
</comment>
<comment type="subcellular location">
    <subcellularLocation>
        <location evidence="5">Cytoplasm</location>
    </subcellularLocation>
</comment>
<dbReference type="NCBIfam" id="NF004560">
    <property type="entry name" value="PRK05901.1-1"/>
    <property type="match status" value="1"/>
</dbReference>
<dbReference type="PRINTS" id="PR00046">
    <property type="entry name" value="SIGMA70FCT"/>
</dbReference>
<feature type="DNA-binding region" description="H-T-H motif" evidence="5">
    <location>
        <begin position="517"/>
        <end position="536"/>
    </location>
</feature>
<feature type="compositionally biased region" description="Low complexity" evidence="6">
    <location>
        <begin position="163"/>
        <end position="177"/>
    </location>
</feature>
<feature type="domain" description="RNA polymerase sigma-70" evidence="8">
    <location>
        <begin position="516"/>
        <end position="542"/>
    </location>
</feature>
<evidence type="ECO:0000256" key="5">
    <source>
        <dbReference type="HAMAP-Rule" id="MF_00963"/>
    </source>
</evidence>
<feature type="compositionally biased region" description="Basic and acidic residues" evidence="6">
    <location>
        <begin position="198"/>
        <end position="207"/>
    </location>
</feature>
<evidence type="ECO:0000313" key="10">
    <source>
        <dbReference type="Proteomes" id="UP000642993"/>
    </source>
</evidence>
<feature type="compositionally biased region" description="Basic and acidic residues" evidence="6">
    <location>
        <begin position="215"/>
        <end position="225"/>
    </location>
</feature>
<keyword evidence="5" id="KW-0963">Cytoplasm</keyword>
<name>A0A927PLF9_9ACTN</name>
<keyword evidence="1 5" id="KW-0805">Transcription regulation</keyword>
<evidence type="ECO:0000256" key="4">
    <source>
        <dbReference type="ARBA" id="ARBA00023163"/>
    </source>
</evidence>
<dbReference type="InterPro" id="IPR000943">
    <property type="entry name" value="RNA_pol_sigma70"/>
</dbReference>
<dbReference type="InterPro" id="IPR028630">
    <property type="entry name" value="Sigma70_RpoD"/>
</dbReference>
<feature type="compositionally biased region" description="Low complexity" evidence="6">
    <location>
        <begin position="1"/>
        <end position="26"/>
    </location>
</feature>
<feature type="compositionally biased region" description="Basic residues" evidence="6">
    <location>
        <begin position="141"/>
        <end position="162"/>
    </location>
</feature>
<dbReference type="FunFam" id="1.10.10.10:FF:000002">
    <property type="entry name" value="RNA polymerase sigma factor SigA"/>
    <property type="match status" value="1"/>
</dbReference>
<dbReference type="Proteomes" id="UP000642993">
    <property type="component" value="Unassembled WGS sequence"/>
</dbReference>
<dbReference type="Pfam" id="PF00140">
    <property type="entry name" value="Sigma70_r1_2"/>
    <property type="match status" value="1"/>
</dbReference>
<evidence type="ECO:0000256" key="2">
    <source>
        <dbReference type="ARBA" id="ARBA00023082"/>
    </source>
</evidence>
<dbReference type="InterPro" id="IPR013325">
    <property type="entry name" value="RNA_pol_sigma_r2"/>
</dbReference>
<keyword evidence="4 5" id="KW-0804">Transcription</keyword>
<dbReference type="InterPro" id="IPR009042">
    <property type="entry name" value="RNA_pol_sigma70_r1_2"/>
</dbReference>
<dbReference type="InterPro" id="IPR036388">
    <property type="entry name" value="WH-like_DNA-bd_sf"/>
</dbReference>
<dbReference type="CDD" id="cd06171">
    <property type="entry name" value="Sigma70_r4"/>
    <property type="match status" value="1"/>
</dbReference>
<protein>
    <recommendedName>
        <fullName evidence="5">RNA polymerase sigma factor SigA</fullName>
    </recommendedName>
</protein>
<evidence type="ECO:0000256" key="1">
    <source>
        <dbReference type="ARBA" id="ARBA00023015"/>
    </source>
</evidence>
<dbReference type="InterPro" id="IPR007627">
    <property type="entry name" value="RNA_pol_sigma70_r2"/>
</dbReference>
<evidence type="ECO:0000259" key="8">
    <source>
        <dbReference type="PROSITE" id="PS00716"/>
    </source>
</evidence>
<dbReference type="InterPro" id="IPR007630">
    <property type="entry name" value="RNA_pol_sigma70_r4"/>
</dbReference>
<dbReference type="EMBL" id="JACYWE010000001">
    <property type="protein sequence ID" value="MBD8505371.1"/>
    <property type="molecule type" value="Genomic_DNA"/>
</dbReference>
<feature type="short sequence motif" description="Interaction with polymerase core subunit RpoC" evidence="5">
    <location>
        <begin position="347"/>
        <end position="350"/>
    </location>
</feature>
<feature type="region of interest" description="Sigma-70 factor domain-4" evidence="5">
    <location>
        <begin position="491"/>
        <end position="544"/>
    </location>
</feature>
<dbReference type="InterPro" id="IPR012760">
    <property type="entry name" value="RNA_pol_sigma_RpoD_C"/>
</dbReference>
<dbReference type="GO" id="GO:0006352">
    <property type="term" value="P:DNA-templated transcription initiation"/>
    <property type="evidence" value="ECO:0007669"/>
    <property type="project" value="UniProtKB-UniRule"/>
</dbReference>
<feature type="region of interest" description="Disordered" evidence="6">
    <location>
        <begin position="1"/>
        <end position="237"/>
    </location>
</feature>
<reference evidence="9" key="1">
    <citation type="submission" date="2020-09" db="EMBL/GenBank/DDBJ databases">
        <title>Hoyosella lacisalsi sp. nov., a halotolerant actinobacterium isolated from soil of Lake Gudzhirganskoe.</title>
        <authorList>
            <person name="Yang Q."/>
            <person name="Guo P.Y."/>
            <person name="Liu S.W."/>
            <person name="Li F.N."/>
            <person name="Sun C.H."/>
        </authorList>
    </citation>
    <scope>NUCLEOTIDE SEQUENCE</scope>
    <source>
        <strain evidence="9">G463</strain>
    </source>
</reference>
<evidence type="ECO:0000259" key="7">
    <source>
        <dbReference type="PROSITE" id="PS00715"/>
    </source>
</evidence>
<feature type="compositionally biased region" description="Low complexity" evidence="6">
    <location>
        <begin position="90"/>
        <end position="140"/>
    </location>
</feature>
<dbReference type="InterPro" id="IPR050239">
    <property type="entry name" value="Sigma-70_RNA_pol_init_factors"/>
</dbReference>
<dbReference type="GO" id="GO:0016987">
    <property type="term" value="F:sigma factor activity"/>
    <property type="evidence" value="ECO:0007669"/>
    <property type="project" value="UniProtKB-UniRule"/>
</dbReference>
<feature type="compositionally biased region" description="Basic residues" evidence="6">
    <location>
        <begin position="27"/>
        <end position="47"/>
    </location>
</feature>
<dbReference type="InterPro" id="IPR007624">
    <property type="entry name" value="RNA_pol_sigma70_r3"/>
</dbReference>
<evidence type="ECO:0000256" key="6">
    <source>
        <dbReference type="SAM" id="MobiDB-lite"/>
    </source>
</evidence>
<comment type="caution">
    <text evidence="9">The sequence shown here is derived from an EMBL/GenBank/DDBJ whole genome shotgun (WGS) entry which is preliminary data.</text>
</comment>
<accession>A0A927PLF9</accession>
<dbReference type="Gene3D" id="1.10.10.10">
    <property type="entry name" value="Winged helix-like DNA-binding domain superfamily/Winged helix DNA-binding domain"/>
    <property type="match status" value="2"/>
</dbReference>
<evidence type="ECO:0000313" key="9">
    <source>
        <dbReference type="EMBL" id="MBD8505371.1"/>
    </source>
</evidence>
<dbReference type="PROSITE" id="PS00715">
    <property type="entry name" value="SIGMA70_1"/>
    <property type="match status" value="1"/>
</dbReference>
<dbReference type="GO" id="GO:0003677">
    <property type="term" value="F:DNA binding"/>
    <property type="evidence" value="ECO:0007669"/>
    <property type="project" value="UniProtKB-UniRule"/>
</dbReference>
<dbReference type="SUPFAM" id="SSF88946">
    <property type="entry name" value="Sigma2 domain of RNA polymerase sigma factors"/>
    <property type="match status" value="1"/>
</dbReference>
<comment type="subunit">
    <text evidence="5">Interacts transiently with the RNA polymerase catalytic core.</text>
</comment>
<dbReference type="NCBIfam" id="TIGR02937">
    <property type="entry name" value="sigma70-ECF"/>
    <property type="match status" value="1"/>
</dbReference>
<dbReference type="FunFam" id="1.10.10.10:FF:000004">
    <property type="entry name" value="RNA polymerase sigma factor SigA"/>
    <property type="match status" value="1"/>
</dbReference>
<keyword evidence="2 5" id="KW-0731">Sigma factor</keyword>
<dbReference type="NCBIfam" id="NF005920">
    <property type="entry name" value="PRK07921.1"/>
    <property type="match status" value="1"/>
</dbReference>
<feature type="region of interest" description="Sigma-70 factor domain-2" evidence="5">
    <location>
        <begin position="323"/>
        <end position="393"/>
    </location>
</feature>
<dbReference type="PANTHER" id="PTHR30603">
    <property type="entry name" value="RNA POLYMERASE SIGMA FACTOR RPO"/>
    <property type="match status" value="1"/>
</dbReference>
<dbReference type="Pfam" id="PF04539">
    <property type="entry name" value="Sigma70_r3"/>
    <property type="match status" value="1"/>
</dbReference>
<proteinExistence type="inferred from homology"/>
<dbReference type="PANTHER" id="PTHR30603:SF59">
    <property type="entry name" value="RNA POLYMERASE PRINCIPAL SIGMA FACTOR HRDA"/>
    <property type="match status" value="1"/>
</dbReference>
<keyword evidence="10" id="KW-1185">Reference proteome</keyword>
<feature type="region of interest" description="Sigma-70 factor domain-3" evidence="5">
    <location>
        <begin position="402"/>
        <end position="478"/>
    </location>
</feature>
<dbReference type="NCBIfam" id="NF004561">
    <property type="entry name" value="PRK05901.1-3"/>
    <property type="match status" value="1"/>
</dbReference>
<dbReference type="SUPFAM" id="SSF88659">
    <property type="entry name" value="Sigma3 and sigma4 domains of RNA polymerase sigma factors"/>
    <property type="match status" value="2"/>
</dbReference>
<dbReference type="Pfam" id="PF04542">
    <property type="entry name" value="Sigma70_r2"/>
    <property type="match status" value="1"/>
</dbReference>
<dbReference type="InterPro" id="IPR013324">
    <property type="entry name" value="RNA_pol_sigma_r3/r4-like"/>
</dbReference>
<dbReference type="GO" id="GO:0005737">
    <property type="term" value="C:cytoplasm"/>
    <property type="evidence" value="ECO:0007669"/>
    <property type="project" value="UniProtKB-SubCell"/>
</dbReference>
<evidence type="ECO:0000256" key="3">
    <source>
        <dbReference type="ARBA" id="ARBA00023125"/>
    </source>
</evidence>